<dbReference type="KEGG" id="tmc:LMI_0564"/>
<comment type="similarity">
    <text evidence="2 6">Belongs to the ABC-2 integral membrane protein family.</text>
</comment>
<evidence type="ECO:0000256" key="3">
    <source>
        <dbReference type="ARBA" id="ARBA00022692"/>
    </source>
</evidence>
<feature type="domain" description="ABC transmembrane type-2" evidence="7">
    <location>
        <begin position="23"/>
        <end position="252"/>
    </location>
</feature>
<dbReference type="OrthoDB" id="9804001at2"/>
<keyword evidence="4 6" id="KW-1133">Transmembrane helix</keyword>
<dbReference type="PIRSF" id="PIRSF006648">
    <property type="entry name" value="DrrB"/>
    <property type="match status" value="1"/>
</dbReference>
<feature type="transmembrane region" description="Helical" evidence="6">
    <location>
        <begin position="105"/>
        <end position="132"/>
    </location>
</feature>
<keyword evidence="6" id="KW-1003">Cell membrane</keyword>
<dbReference type="GO" id="GO:0043190">
    <property type="term" value="C:ATP-binding cassette (ABC) transporter complex"/>
    <property type="evidence" value="ECO:0007669"/>
    <property type="project" value="InterPro"/>
</dbReference>
<dbReference type="PANTHER" id="PTHR43332">
    <property type="entry name" value="INNER MEMBRANE TRANSPORT PERMEASE YADH-RELATED"/>
    <property type="match status" value="1"/>
</dbReference>
<dbReference type="EMBL" id="LN614830">
    <property type="protein sequence ID" value="CEG59909.1"/>
    <property type="molecule type" value="Genomic_DNA"/>
</dbReference>
<dbReference type="PANTHER" id="PTHR43332:SF2">
    <property type="entry name" value="INNER MEMBRANE TRANSPORT PERMEASE YADH"/>
    <property type="match status" value="1"/>
</dbReference>
<dbReference type="InterPro" id="IPR052522">
    <property type="entry name" value="ABC-2_transport_permease"/>
</dbReference>
<feature type="transmembrane region" description="Helical" evidence="6">
    <location>
        <begin position="227"/>
        <end position="249"/>
    </location>
</feature>
<dbReference type="Proteomes" id="UP000182998">
    <property type="component" value="Unassembled WGS sequence"/>
</dbReference>
<dbReference type="InterPro" id="IPR013525">
    <property type="entry name" value="ABC2_TM"/>
</dbReference>
<evidence type="ECO:0000259" key="7">
    <source>
        <dbReference type="PROSITE" id="PS51012"/>
    </source>
</evidence>
<proteinExistence type="inferred from homology"/>
<reference evidence="9 11" key="3">
    <citation type="submission" date="2016-10" db="EMBL/GenBank/DDBJ databases">
        <authorList>
            <person name="Varghese N."/>
            <person name="Submissions S."/>
        </authorList>
    </citation>
    <scope>NUCLEOTIDE SEQUENCE [LARGE SCALE GENOMIC DNA]</scope>
    <source>
        <strain evidence="9 11">ATCC 33218</strain>
    </source>
</reference>
<dbReference type="NCBIfam" id="NF011648">
    <property type="entry name" value="PRK15066.1"/>
    <property type="match status" value="1"/>
</dbReference>
<feature type="transmembrane region" description="Helical" evidence="6">
    <location>
        <begin position="62"/>
        <end position="85"/>
    </location>
</feature>
<keyword evidence="3 6" id="KW-0812">Transmembrane</keyword>
<name>A0A098GBP3_LEGMI</name>
<evidence type="ECO:0000256" key="1">
    <source>
        <dbReference type="ARBA" id="ARBA00004141"/>
    </source>
</evidence>
<dbReference type="Proteomes" id="UP000032414">
    <property type="component" value="Chromosome I"/>
</dbReference>
<dbReference type="PROSITE" id="PS51012">
    <property type="entry name" value="ABC_TM2"/>
    <property type="match status" value="1"/>
</dbReference>
<reference evidence="8" key="1">
    <citation type="submission" date="2014-09" db="EMBL/GenBank/DDBJ databases">
        <authorList>
            <person name="GOMEZ-VALERO Laura"/>
        </authorList>
    </citation>
    <scope>NUCLEOTIDE SEQUENCE</scope>
    <source>
        <strain evidence="8">ATCC33218</strain>
    </source>
</reference>
<feature type="transmembrane region" description="Helical" evidence="6">
    <location>
        <begin position="21"/>
        <end position="42"/>
    </location>
</feature>
<gene>
    <name evidence="8" type="primary">yadH</name>
    <name evidence="8" type="ORF">LMI_0564</name>
    <name evidence="9" type="ORF">SAMN02982997_01999</name>
</gene>
<reference evidence="10" key="2">
    <citation type="submission" date="2014-09" db="EMBL/GenBank/DDBJ databases">
        <authorList>
            <person name="Gomez-Valero L."/>
        </authorList>
    </citation>
    <scope>NUCLEOTIDE SEQUENCE [LARGE SCALE GENOMIC DNA]</scope>
    <source>
        <strain evidence="10">ATCC33218</strain>
    </source>
</reference>
<dbReference type="RefSeq" id="WP_045098415.1">
    <property type="nucleotide sequence ID" value="NZ_CP020614.1"/>
</dbReference>
<keyword evidence="11" id="KW-1185">Reference proteome</keyword>
<evidence type="ECO:0000256" key="4">
    <source>
        <dbReference type="ARBA" id="ARBA00022989"/>
    </source>
</evidence>
<dbReference type="HOGENOM" id="CLU_039483_3_0_6"/>
<dbReference type="EMBL" id="FMVN01000009">
    <property type="protein sequence ID" value="SCY53366.1"/>
    <property type="molecule type" value="Genomic_DNA"/>
</dbReference>
<evidence type="ECO:0000313" key="9">
    <source>
        <dbReference type="EMBL" id="SCY53366.1"/>
    </source>
</evidence>
<dbReference type="STRING" id="451.B6N58_12490"/>
<feature type="transmembrane region" description="Helical" evidence="6">
    <location>
        <begin position="171"/>
        <end position="190"/>
    </location>
</feature>
<evidence type="ECO:0000256" key="6">
    <source>
        <dbReference type="RuleBase" id="RU361157"/>
    </source>
</evidence>
<keyword evidence="6" id="KW-0813">Transport</keyword>
<sequence length="257" mass="28735">MAAKQQFIALYTVVRRELVRMFRIFSQVFLPPVITTALYFLIFGSLIGNRIGYMNGVSYSEFIAPGLIMMSVISNAYSNVSTSLFSARFQKSVEEMLVSPMHDGLLLLGYVFGGVLRGLIVAILVFLVSYFFVKIELNHLPMTLLVVLLVSAVFSLAGFTNALVARNFDDVMIIPTFILTPLTYLGGVFYTTSMLPVFWQKISHLNPILYMVNALRHAMIGLNEVDMLTSMFIICIMLIVLTGLNMTLLKKGVGLRE</sequence>
<dbReference type="Pfam" id="PF01061">
    <property type="entry name" value="ABC2_membrane"/>
    <property type="match status" value="1"/>
</dbReference>
<evidence type="ECO:0000256" key="2">
    <source>
        <dbReference type="ARBA" id="ARBA00007783"/>
    </source>
</evidence>
<feature type="transmembrane region" description="Helical" evidence="6">
    <location>
        <begin position="144"/>
        <end position="164"/>
    </location>
</feature>
<dbReference type="GO" id="GO:0140359">
    <property type="term" value="F:ABC-type transporter activity"/>
    <property type="evidence" value="ECO:0007669"/>
    <property type="project" value="InterPro"/>
</dbReference>
<evidence type="ECO:0000313" key="8">
    <source>
        <dbReference type="EMBL" id="CEG59909.1"/>
    </source>
</evidence>
<dbReference type="PATRIC" id="fig|451.8.peg.142"/>
<evidence type="ECO:0000313" key="11">
    <source>
        <dbReference type="Proteomes" id="UP000182998"/>
    </source>
</evidence>
<keyword evidence="5 6" id="KW-0472">Membrane</keyword>
<comment type="subcellular location">
    <subcellularLocation>
        <location evidence="6">Cell inner membrane</location>
        <topology evidence="6">Multi-pass membrane protein</topology>
    </subcellularLocation>
    <subcellularLocation>
        <location evidence="1">Membrane</location>
        <topology evidence="1">Multi-pass membrane protein</topology>
    </subcellularLocation>
</comment>
<dbReference type="PRINTS" id="PR00164">
    <property type="entry name" value="ABC2TRNSPORT"/>
</dbReference>
<evidence type="ECO:0000256" key="5">
    <source>
        <dbReference type="ARBA" id="ARBA00023136"/>
    </source>
</evidence>
<accession>A0A098GBP3</accession>
<organism evidence="8 10">
    <name type="scientific">Legionella micdadei</name>
    <name type="common">Tatlockia micdadei</name>
    <dbReference type="NCBI Taxonomy" id="451"/>
    <lineage>
        <taxon>Bacteria</taxon>
        <taxon>Pseudomonadati</taxon>
        <taxon>Pseudomonadota</taxon>
        <taxon>Gammaproteobacteria</taxon>
        <taxon>Legionellales</taxon>
        <taxon>Legionellaceae</taxon>
        <taxon>Legionella</taxon>
    </lineage>
</organism>
<evidence type="ECO:0000313" key="10">
    <source>
        <dbReference type="Proteomes" id="UP000032414"/>
    </source>
</evidence>
<dbReference type="AlphaFoldDB" id="A0A098GBP3"/>
<protein>
    <recommendedName>
        <fullName evidence="6">Transport permease protein</fullName>
    </recommendedName>
</protein>
<dbReference type="InterPro" id="IPR000412">
    <property type="entry name" value="ABC_2_transport"/>
</dbReference>
<dbReference type="InterPro" id="IPR047817">
    <property type="entry name" value="ABC2_TM_bact-type"/>
</dbReference>